<reference evidence="2" key="2">
    <citation type="submission" date="2023-06" db="EMBL/GenBank/DDBJ databases">
        <authorList>
            <consortium name="Lawrence Berkeley National Laboratory"/>
            <person name="Haridas S."/>
            <person name="Hensen N."/>
            <person name="Bonometti L."/>
            <person name="Westerberg I."/>
            <person name="Brannstrom I.O."/>
            <person name="Guillou S."/>
            <person name="Cros-Aarteil S."/>
            <person name="Calhoun S."/>
            <person name="Kuo A."/>
            <person name="Mondo S."/>
            <person name="Pangilinan J."/>
            <person name="Riley R."/>
            <person name="LaButti K."/>
            <person name="Andreopoulos B."/>
            <person name="Lipzen A."/>
            <person name="Chen C."/>
            <person name="Yanf M."/>
            <person name="Daum C."/>
            <person name="Ng V."/>
            <person name="Clum A."/>
            <person name="Steindorff A."/>
            <person name="Ohm R."/>
            <person name="Martin F."/>
            <person name="Silar P."/>
            <person name="Natvig D."/>
            <person name="Lalanne C."/>
            <person name="Gautier V."/>
            <person name="Ament-velasquez S.L."/>
            <person name="Kruys A."/>
            <person name="Hutchinson M.I."/>
            <person name="Powell A.J."/>
            <person name="Barry K."/>
            <person name="Miller A.N."/>
            <person name="Grigoriev I.V."/>
            <person name="Debuchy R."/>
            <person name="Gladieux P."/>
            <person name="Thoren M.H."/>
            <person name="Johannesson H."/>
        </authorList>
    </citation>
    <scope>NUCLEOTIDE SEQUENCE</scope>
    <source>
        <strain evidence="2">CBS 232.78</strain>
    </source>
</reference>
<keyword evidence="1" id="KW-0812">Transmembrane</keyword>
<comment type="caution">
    <text evidence="2">The sequence shown here is derived from an EMBL/GenBank/DDBJ whole genome shotgun (WGS) entry which is preliminary data.</text>
</comment>
<keyword evidence="1" id="KW-1133">Transmembrane helix</keyword>
<feature type="transmembrane region" description="Helical" evidence="1">
    <location>
        <begin position="34"/>
        <end position="55"/>
    </location>
</feature>
<organism evidence="2 3">
    <name type="scientific">Podospora didyma</name>
    <dbReference type="NCBI Taxonomy" id="330526"/>
    <lineage>
        <taxon>Eukaryota</taxon>
        <taxon>Fungi</taxon>
        <taxon>Dikarya</taxon>
        <taxon>Ascomycota</taxon>
        <taxon>Pezizomycotina</taxon>
        <taxon>Sordariomycetes</taxon>
        <taxon>Sordariomycetidae</taxon>
        <taxon>Sordariales</taxon>
        <taxon>Podosporaceae</taxon>
        <taxon>Podospora</taxon>
    </lineage>
</organism>
<keyword evidence="1" id="KW-0472">Membrane</keyword>
<evidence type="ECO:0000256" key="1">
    <source>
        <dbReference type="SAM" id="Phobius"/>
    </source>
</evidence>
<dbReference type="AlphaFoldDB" id="A0AAE0NPM5"/>
<accession>A0AAE0NPM5</accession>
<reference evidence="2" key="1">
    <citation type="journal article" date="2023" name="Mol. Phylogenet. Evol.">
        <title>Genome-scale phylogeny and comparative genomics of the fungal order Sordariales.</title>
        <authorList>
            <person name="Hensen N."/>
            <person name="Bonometti L."/>
            <person name="Westerberg I."/>
            <person name="Brannstrom I.O."/>
            <person name="Guillou S."/>
            <person name="Cros-Aarteil S."/>
            <person name="Calhoun S."/>
            <person name="Haridas S."/>
            <person name="Kuo A."/>
            <person name="Mondo S."/>
            <person name="Pangilinan J."/>
            <person name="Riley R."/>
            <person name="LaButti K."/>
            <person name="Andreopoulos B."/>
            <person name="Lipzen A."/>
            <person name="Chen C."/>
            <person name="Yan M."/>
            <person name="Daum C."/>
            <person name="Ng V."/>
            <person name="Clum A."/>
            <person name="Steindorff A."/>
            <person name="Ohm R.A."/>
            <person name="Martin F."/>
            <person name="Silar P."/>
            <person name="Natvig D.O."/>
            <person name="Lalanne C."/>
            <person name="Gautier V."/>
            <person name="Ament-Velasquez S.L."/>
            <person name="Kruys A."/>
            <person name="Hutchinson M.I."/>
            <person name="Powell A.J."/>
            <person name="Barry K."/>
            <person name="Miller A.N."/>
            <person name="Grigoriev I.V."/>
            <person name="Debuchy R."/>
            <person name="Gladieux P."/>
            <person name="Hiltunen Thoren M."/>
            <person name="Johannesson H."/>
        </authorList>
    </citation>
    <scope>NUCLEOTIDE SEQUENCE</scope>
    <source>
        <strain evidence="2">CBS 232.78</strain>
    </source>
</reference>
<protein>
    <submittedName>
        <fullName evidence="2">Uncharacterized protein</fullName>
    </submittedName>
</protein>
<gene>
    <name evidence="2" type="ORF">B0H63DRAFT_182200</name>
</gene>
<name>A0AAE0NPM5_9PEZI</name>
<dbReference type="EMBL" id="JAULSW010000004">
    <property type="protein sequence ID" value="KAK3385392.1"/>
    <property type="molecule type" value="Genomic_DNA"/>
</dbReference>
<proteinExistence type="predicted"/>
<evidence type="ECO:0000313" key="2">
    <source>
        <dbReference type="EMBL" id="KAK3385392.1"/>
    </source>
</evidence>
<evidence type="ECO:0000313" key="3">
    <source>
        <dbReference type="Proteomes" id="UP001285441"/>
    </source>
</evidence>
<dbReference type="Proteomes" id="UP001285441">
    <property type="component" value="Unassembled WGS sequence"/>
</dbReference>
<keyword evidence="3" id="KW-1185">Reference proteome</keyword>
<sequence>MLTFDCWLLFSFSSASLLMSLSMSASWVGVDGFLLLFLIISLSKFLFHLVCVSVIRSCDITSSRAESWLIWNIMVDSWVAKYLGHLTPIEKVKEYGISLVVYGWASIF</sequence>